<comment type="caution">
    <text evidence="1">The sequence shown here is derived from an EMBL/GenBank/DDBJ whole genome shotgun (WGS) entry which is preliminary data.</text>
</comment>
<proteinExistence type="predicted"/>
<reference evidence="1 2" key="1">
    <citation type="submission" date="2018-10" db="EMBL/GenBank/DDBJ databases">
        <title>Comparative analysis of microorganisms from saline springs in Andes Mountain Range, Colombia.</title>
        <authorList>
            <person name="Rubin E."/>
        </authorList>
    </citation>
    <scope>NUCLEOTIDE SEQUENCE [LARGE SCALE GENOMIC DNA]</scope>
    <source>
        <strain evidence="1 2">USBA GBX 843</strain>
    </source>
</reference>
<name>A0A498CC26_9GAMM</name>
<sequence>MKQRIQTSQSRAVMAVNAELLKQPTVGGIESDLVQGNGGLPSND</sequence>
<dbReference type="EMBL" id="RCDC01000005">
    <property type="protein sequence ID" value="RLK53544.1"/>
    <property type="molecule type" value="Genomic_DNA"/>
</dbReference>
<evidence type="ECO:0000313" key="1">
    <source>
        <dbReference type="EMBL" id="RLK53544.1"/>
    </source>
</evidence>
<gene>
    <name evidence="1" type="ORF">BCL79_2852</name>
</gene>
<evidence type="ECO:0000313" key="2">
    <source>
        <dbReference type="Proteomes" id="UP000274786"/>
    </source>
</evidence>
<accession>A0A498CC26</accession>
<dbReference type="Proteomes" id="UP000274786">
    <property type="component" value="Unassembled WGS sequence"/>
</dbReference>
<organism evidence="1 2">
    <name type="scientific">Stenotrophomonas rhizophila</name>
    <dbReference type="NCBI Taxonomy" id="216778"/>
    <lineage>
        <taxon>Bacteria</taxon>
        <taxon>Pseudomonadati</taxon>
        <taxon>Pseudomonadota</taxon>
        <taxon>Gammaproteobacteria</taxon>
        <taxon>Lysobacterales</taxon>
        <taxon>Lysobacteraceae</taxon>
        <taxon>Stenotrophomonas</taxon>
    </lineage>
</organism>
<protein>
    <submittedName>
        <fullName evidence="1">Uncharacterized protein</fullName>
    </submittedName>
</protein>
<dbReference type="AlphaFoldDB" id="A0A498CC26"/>